<proteinExistence type="predicted"/>
<dbReference type="GO" id="GO:0004722">
    <property type="term" value="F:protein serine/threonine phosphatase activity"/>
    <property type="evidence" value="ECO:0007669"/>
    <property type="project" value="InterPro"/>
</dbReference>
<feature type="non-terminal residue" evidence="3">
    <location>
        <position position="249"/>
    </location>
</feature>
<feature type="domain" description="PPM-type phosphatase" evidence="2">
    <location>
        <begin position="1"/>
        <end position="236"/>
    </location>
</feature>
<dbReference type="CDD" id="cd00143">
    <property type="entry name" value="PP2Cc"/>
    <property type="match status" value="1"/>
</dbReference>
<feature type="region of interest" description="Disordered" evidence="1">
    <location>
        <begin position="1"/>
        <end position="20"/>
    </location>
</feature>
<dbReference type="PANTHER" id="PTHR47992">
    <property type="entry name" value="PROTEIN PHOSPHATASE"/>
    <property type="match status" value="1"/>
</dbReference>
<evidence type="ECO:0000259" key="2">
    <source>
        <dbReference type="PROSITE" id="PS51746"/>
    </source>
</evidence>
<accession>A0A6A0A2S3</accession>
<gene>
    <name evidence="3" type="ORF">HaLaN_24703</name>
</gene>
<dbReference type="Proteomes" id="UP000485058">
    <property type="component" value="Unassembled WGS sequence"/>
</dbReference>
<reference evidence="3 4" key="1">
    <citation type="submission" date="2020-02" db="EMBL/GenBank/DDBJ databases">
        <title>Draft genome sequence of Haematococcus lacustris strain NIES-144.</title>
        <authorList>
            <person name="Morimoto D."/>
            <person name="Nakagawa S."/>
            <person name="Yoshida T."/>
            <person name="Sawayama S."/>
        </authorList>
    </citation>
    <scope>NUCLEOTIDE SEQUENCE [LARGE SCALE GENOMIC DNA]</scope>
    <source>
        <strain evidence="3 4">NIES-144</strain>
    </source>
</reference>
<name>A0A6A0A2S3_HAELA</name>
<keyword evidence="4" id="KW-1185">Reference proteome</keyword>
<dbReference type="Pfam" id="PF00481">
    <property type="entry name" value="PP2C"/>
    <property type="match status" value="1"/>
</dbReference>
<feature type="compositionally biased region" description="Basic and acidic residues" evidence="1">
    <location>
        <begin position="1"/>
        <end position="15"/>
    </location>
</feature>
<organism evidence="3 4">
    <name type="scientific">Haematococcus lacustris</name>
    <name type="common">Green alga</name>
    <name type="synonym">Haematococcus pluvialis</name>
    <dbReference type="NCBI Taxonomy" id="44745"/>
    <lineage>
        <taxon>Eukaryota</taxon>
        <taxon>Viridiplantae</taxon>
        <taxon>Chlorophyta</taxon>
        <taxon>core chlorophytes</taxon>
        <taxon>Chlorophyceae</taxon>
        <taxon>CS clade</taxon>
        <taxon>Chlamydomonadales</taxon>
        <taxon>Haematococcaceae</taxon>
        <taxon>Haematococcus</taxon>
    </lineage>
</organism>
<dbReference type="InterPro" id="IPR001932">
    <property type="entry name" value="PPM-type_phosphatase-like_dom"/>
</dbReference>
<dbReference type="PROSITE" id="PS51746">
    <property type="entry name" value="PPM_2"/>
    <property type="match status" value="1"/>
</dbReference>
<evidence type="ECO:0000313" key="3">
    <source>
        <dbReference type="EMBL" id="GFH26536.1"/>
    </source>
</evidence>
<dbReference type="AlphaFoldDB" id="A0A6A0A2S3"/>
<protein>
    <submittedName>
        <fullName evidence="3">PPM-type phosphatase domain-containing protein</fullName>
    </submittedName>
</protein>
<dbReference type="InterPro" id="IPR036457">
    <property type="entry name" value="PPM-type-like_dom_sf"/>
</dbReference>
<dbReference type="Gene3D" id="3.60.40.10">
    <property type="entry name" value="PPM-type phosphatase domain"/>
    <property type="match status" value="1"/>
</dbReference>
<dbReference type="EMBL" id="BLLF01003158">
    <property type="protein sequence ID" value="GFH26536.1"/>
    <property type="molecule type" value="Genomic_DNA"/>
</dbReference>
<evidence type="ECO:0000256" key="1">
    <source>
        <dbReference type="SAM" id="MobiDB-lite"/>
    </source>
</evidence>
<feature type="non-terminal residue" evidence="3">
    <location>
        <position position="1"/>
    </location>
</feature>
<evidence type="ECO:0000313" key="4">
    <source>
        <dbReference type="Proteomes" id="UP000485058"/>
    </source>
</evidence>
<comment type="caution">
    <text evidence="3">The sequence shown here is derived from an EMBL/GenBank/DDBJ whole genome shotgun (WGS) entry which is preliminary data.</text>
</comment>
<dbReference type="SUPFAM" id="SSF81606">
    <property type="entry name" value="PP2C-like"/>
    <property type="match status" value="1"/>
</dbReference>
<dbReference type="InterPro" id="IPR015655">
    <property type="entry name" value="PP2C"/>
</dbReference>
<sequence>MEHEILEDARSRPPGESDGTTALVGLQAIMSHGGSFTAGTWSQHCGSKDEVGLHLAVANAGDCRAVLCRGGRALRLTTDHTPDLPRERQRIEACNGMVYQVRGVWRLVRPIAMGRGAKLCAVSRGLGDLDFKEPVPLISAQPEVTHVTLRPSVDEFVVYGSDGLWAVLEDQEVVAHVADELQQLLGDFRHSGCDVAIQDEVDGDRSTAASAAAASLVELAKSRGSRDDITAVVTLFDWGCLPVGVPTTH</sequence>
<dbReference type="SMART" id="SM00332">
    <property type="entry name" value="PP2Cc"/>
    <property type="match status" value="1"/>
</dbReference>